<dbReference type="PANTHER" id="PTHR11266">
    <property type="entry name" value="PEROXISOMAL MEMBRANE PROTEIN 2, PXMP2 MPV17"/>
    <property type="match status" value="1"/>
</dbReference>
<evidence type="ECO:0000256" key="3">
    <source>
        <dbReference type="ARBA" id="ARBA00022692"/>
    </source>
</evidence>
<keyword evidence="4 6" id="KW-1133">Transmembrane helix</keyword>
<feature type="transmembrane region" description="Helical" evidence="6">
    <location>
        <begin position="139"/>
        <end position="157"/>
    </location>
</feature>
<accession>K0RP71</accession>
<dbReference type="OMA" id="PITEGRQ"/>
<evidence type="ECO:0000313" key="9">
    <source>
        <dbReference type="EMBL" id="EJK50676.1"/>
    </source>
</evidence>
<keyword evidence="8" id="KW-0732">Signal</keyword>
<sequence>MMMMNSRIAALATALAVSASLPVASSFAPHNSLRKNAPSNALSMPRHQSRSSGSSSATALRIQTPGSLEELPSSVLSMMSTIDTQQISDFYAEFPLQAAVLTCGIKAHVADGIAQVRSSYSKNRMPRIDTDDLEFRRNLAYIIYGGIFVGMMCHLEYDVIFPRLFGREHSLATSVKEVLFDNFVSAPLLWLPPAYIIKSLLYDSPVQEGLLSYYEDVKYKNLLTKYWTIWVPAQSISFTVVPDHLRVVFMAAISFFWFILLSTLSASSEGGPITEGRQQE</sequence>
<feature type="signal peptide" evidence="8">
    <location>
        <begin position="1"/>
        <end position="26"/>
    </location>
</feature>
<dbReference type="Pfam" id="PF04117">
    <property type="entry name" value="Mpv17_PMP22"/>
    <property type="match status" value="1"/>
</dbReference>
<keyword evidence="3 6" id="KW-0812">Transmembrane</keyword>
<dbReference type="GO" id="GO:0016020">
    <property type="term" value="C:membrane"/>
    <property type="evidence" value="ECO:0007669"/>
    <property type="project" value="UniProtKB-SubCell"/>
</dbReference>
<keyword evidence="10" id="KW-1185">Reference proteome</keyword>
<proteinExistence type="inferred from homology"/>
<feature type="chain" id="PRO_5030173009" evidence="8">
    <location>
        <begin position="27"/>
        <end position="280"/>
    </location>
</feature>
<dbReference type="AlphaFoldDB" id="K0RP71"/>
<evidence type="ECO:0000256" key="1">
    <source>
        <dbReference type="ARBA" id="ARBA00004141"/>
    </source>
</evidence>
<evidence type="ECO:0000256" key="2">
    <source>
        <dbReference type="ARBA" id="ARBA00006824"/>
    </source>
</evidence>
<evidence type="ECO:0000256" key="4">
    <source>
        <dbReference type="ARBA" id="ARBA00022989"/>
    </source>
</evidence>
<keyword evidence="5 6" id="KW-0472">Membrane</keyword>
<organism evidence="9 10">
    <name type="scientific">Thalassiosira oceanica</name>
    <name type="common">Marine diatom</name>
    <dbReference type="NCBI Taxonomy" id="159749"/>
    <lineage>
        <taxon>Eukaryota</taxon>
        <taxon>Sar</taxon>
        <taxon>Stramenopiles</taxon>
        <taxon>Ochrophyta</taxon>
        <taxon>Bacillariophyta</taxon>
        <taxon>Coscinodiscophyceae</taxon>
        <taxon>Thalassiosirophycidae</taxon>
        <taxon>Thalassiosirales</taxon>
        <taxon>Thalassiosiraceae</taxon>
        <taxon>Thalassiosira</taxon>
    </lineage>
</organism>
<evidence type="ECO:0000256" key="7">
    <source>
        <dbReference type="SAM" id="MobiDB-lite"/>
    </source>
</evidence>
<dbReference type="Proteomes" id="UP000266841">
    <property type="component" value="Unassembled WGS sequence"/>
</dbReference>
<evidence type="ECO:0000256" key="6">
    <source>
        <dbReference type="RuleBase" id="RU363053"/>
    </source>
</evidence>
<comment type="similarity">
    <text evidence="2 6">Belongs to the peroxisomal membrane protein PXMP2/4 family.</text>
</comment>
<reference evidence="9 10" key="1">
    <citation type="journal article" date="2012" name="Genome Biol.">
        <title>Genome and low-iron response of an oceanic diatom adapted to chronic iron limitation.</title>
        <authorList>
            <person name="Lommer M."/>
            <person name="Specht M."/>
            <person name="Roy A.S."/>
            <person name="Kraemer L."/>
            <person name="Andreson R."/>
            <person name="Gutowska M.A."/>
            <person name="Wolf J."/>
            <person name="Bergner S.V."/>
            <person name="Schilhabel M.B."/>
            <person name="Klostermeier U.C."/>
            <person name="Beiko R.G."/>
            <person name="Rosenstiel P."/>
            <person name="Hippler M."/>
            <person name="Laroche J."/>
        </authorList>
    </citation>
    <scope>NUCLEOTIDE SEQUENCE [LARGE SCALE GENOMIC DNA]</scope>
    <source>
        <strain evidence="9 10">CCMP1005</strain>
    </source>
</reference>
<dbReference type="InterPro" id="IPR007248">
    <property type="entry name" value="Mpv17_PMP22"/>
</dbReference>
<comment type="caution">
    <text evidence="9">The sequence shown here is derived from an EMBL/GenBank/DDBJ whole genome shotgun (WGS) entry which is preliminary data.</text>
</comment>
<feature type="region of interest" description="Disordered" evidence="7">
    <location>
        <begin position="34"/>
        <end position="60"/>
    </location>
</feature>
<protein>
    <submittedName>
        <fullName evidence="9">Uncharacterized protein</fullName>
    </submittedName>
</protein>
<comment type="subcellular location">
    <subcellularLocation>
        <location evidence="1">Membrane</location>
        <topology evidence="1">Multi-pass membrane protein</topology>
    </subcellularLocation>
</comment>
<evidence type="ECO:0000313" key="10">
    <source>
        <dbReference type="Proteomes" id="UP000266841"/>
    </source>
</evidence>
<dbReference type="GO" id="GO:0005737">
    <property type="term" value="C:cytoplasm"/>
    <property type="evidence" value="ECO:0007669"/>
    <property type="project" value="TreeGrafter"/>
</dbReference>
<evidence type="ECO:0000256" key="5">
    <source>
        <dbReference type="ARBA" id="ARBA00023136"/>
    </source>
</evidence>
<feature type="transmembrane region" description="Helical" evidence="6">
    <location>
        <begin position="247"/>
        <end position="267"/>
    </location>
</feature>
<dbReference type="EMBL" id="AGNL01043198">
    <property type="protein sequence ID" value="EJK50676.1"/>
    <property type="molecule type" value="Genomic_DNA"/>
</dbReference>
<gene>
    <name evidence="9" type="ORF">THAOC_30277</name>
</gene>
<name>K0RP71_THAOC</name>
<dbReference type="OrthoDB" id="5345392at2759"/>
<evidence type="ECO:0000256" key="8">
    <source>
        <dbReference type="SAM" id="SignalP"/>
    </source>
</evidence>